<gene>
    <name evidence="7" type="ORF">T458_08640</name>
</gene>
<evidence type="ECO:0000256" key="2">
    <source>
        <dbReference type="ARBA" id="ARBA00009477"/>
    </source>
</evidence>
<dbReference type="OrthoDB" id="9765657at2"/>
<dbReference type="PANTHER" id="PTHR32347">
    <property type="entry name" value="EFFLUX SYSTEM COMPONENT YKNX-RELATED"/>
    <property type="match status" value="1"/>
</dbReference>
<dbReference type="InterPro" id="IPR058792">
    <property type="entry name" value="Beta-barrel_RND_2"/>
</dbReference>
<dbReference type="Gene3D" id="2.40.30.170">
    <property type="match status" value="1"/>
</dbReference>
<dbReference type="InterPro" id="IPR050465">
    <property type="entry name" value="UPF0194_transport"/>
</dbReference>
<feature type="compositionally biased region" description="Low complexity" evidence="5">
    <location>
        <begin position="460"/>
        <end position="479"/>
    </location>
</feature>
<comment type="caution">
    <text evidence="7">The sequence shown here is derived from an EMBL/GenBank/DDBJ whole genome shotgun (WGS) entry which is preliminary data.</text>
</comment>
<feature type="region of interest" description="Disordered" evidence="5">
    <location>
        <begin position="425"/>
        <end position="487"/>
    </location>
</feature>
<dbReference type="HOGENOM" id="CLU_018816_14_2_9"/>
<dbReference type="eggNOG" id="COG0845">
    <property type="taxonomic scope" value="Bacteria"/>
</dbReference>
<dbReference type="GO" id="GO:0015562">
    <property type="term" value="F:efflux transmembrane transporter activity"/>
    <property type="evidence" value="ECO:0007669"/>
    <property type="project" value="InterPro"/>
</dbReference>
<dbReference type="Proteomes" id="UP000017973">
    <property type="component" value="Unassembled WGS sequence"/>
</dbReference>
<dbReference type="EMBL" id="AYJU01000013">
    <property type="protein sequence ID" value="EST55146.1"/>
    <property type="molecule type" value="Genomic_DNA"/>
</dbReference>
<dbReference type="Gene3D" id="2.40.420.20">
    <property type="match status" value="1"/>
</dbReference>
<evidence type="ECO:0000256" key="4">
    <source>
        <dbReference type="SAM" id="Coils"/>
    </source>
</evidence>
<name>V6M9A1_9BACL</name>
<evidence type="ECO:0000313" key="7">
    <source>
        <dbReference type="EMBL" id="EST55146.1"/>
    </source>
</evidence>
<dbReference type="STRING" id="1408254.T458_08640"/>
<evidence type="ECO:0000259" key="6">
    <source>
        <dbReference type="Pfam" id="PF25954"/>
    </source>
</evidence>
<reference evidence="7 8" key="1">
    <citation type="journal article" date="2014" name="Genome Announc.">
        <title>Draft Genome Sequence of Brevibacillus panacihumi Strain W25, a Halotolerant Hydrocarbon-Degrading Bacterium.</title>
        <authorList>
            <person name="Wang X."/>
            <person name="Jin D."/>
            <person name="Zhou L."/>
            <person name="Wu L."/>
            <person name="An W."/>
            <person name="Chen Y."/>
            <person name="Zhao L."/>
        </authorList>
    </citation>
    <scope>NUCLEOTIDE SEQUENCE [LARGE SCALE GENOMIC DNA]</scope>
    <source>
        <strain evidence="7 8">W25</strain>
    </source>
</reference>
<dbReference type="GO" id="GO:0016020">
    <property type="term" value="C:membrane"/>
    <property type="evidence" value="ECO:0007669"/>
    <property type="project" value="InterPro"/>
</dbReference>
<dbReference type="Gene3D" id="1.10.287.470">
    <property type="entry name" value="Helix hairpin bin"/>
    <property type="match status" value="2"/>
</dbReference>
<dbReference type="PATRIC" id="fig|1408254.3.peg.1713"/>
<keyword evidence="3 4" id="KW-0175">Coiled coil</keyword>
<sequence length="554" mass="58794">MNETSKKRSFFSKAGKNRKRIVVTGLAVLLLGGGGIVGYQMLMAPVQAEAAYAVVNVGRGDITETVMASGTVQASKRSTLSFADAENAKDVISSINVQVGDVVKKGDVLATMDDSVARMQLINAEANLLSAQAKLEEALKSRTEGEMRTLQANVNQAKTELEMATKTIDLEKARNEEAKAKENLDKANKNFSSQKALFDAGAISRTEYETAQTELEQAKRDYQTATLALEQAEGQSAYKIEQAQAAYQTALENLEEAQKGPDSASILSARAAVEQAKAQLQTSQSALNAVTLKAPMDGVIVAVNGNVGEIPSNQVIVMDNSNSGNLEVLAQISESDIGKVKEGLSVTFSTNTYPDKTFHGSVKLVYPEATTNSGVTTYDVLLSVDNKEGLLKIGMTMNVTIEIGSHTNVLVIPASALQSRNGTDGVLLMNTSGSAENRSGAAESRTGNGEQKQAERQGKQSSSTQPNSQQQQQEGRQASNADNRSNLPYRFQPVKIGYFASGRVEIVEGLSEGDQIVILPTAGGSSGSTQGNMRMGSVPMGGFPAGGGMRTMIR</sequence>
<dbReference type="SUPFAM" id="SSF111369">
    <property type="entry name" value="HlyD-like secretion proteins"/>
    <property type="match status" value="2"/>
</dbReference>
<organism evidence="7 8">
    <name type="scientific">Brevibacillus panacihumi W25</name>
    <dbReference type="NCBI Taxonomy" id="1408254"/>
    <lineage>
        <taxon>Bacteria</taxon>
        <taxon>Bacillati</taxon>
        <taxon>Bacillota</taxon>
        <taxon>Bacilli</taxon>
        <taxon>Bacillales</taxon>
        <taxon>Paenibacillaceae</taxon>
        <taxon>Brevibacillus</taxon>
    </lineage>
</organism>
<evidence type="ECO:0000256" key="3">
    <source>
        <dbReference type="ARBA" id="ARBA00023054"/>
    </source>
</evidence>
<comment type="subcellular location">
    <subcellularLocation>
        <location evidence="1">Cell envelope</location>
    </subcellularLocation>
</comment>
<dbReference type="Pfam" id="PF25954">
    <property type="entry name" value="Beta-barrel_RND_2"/>
    <property type="match status" value="1"/>
</dbReference>
<dbReference type="Gene3D" id="2.40.50.100">
    <property type="match status" value="1"/>
</dbReference>
<evidence type="ECO:0000256" key="5">
    <source>
        <dbReference type="SAM" id="MobiDB-lite"/>
    </source>
</evidence>
<dbReference type="NCBIfam" id="TIGR01730">
    <property type="entry name" value="RND_mfp"/>
    <property type="match status" value="1"/>
</dbReference>
<dbReference type="RefSeq" id="WP_023555726.1">
    <property type="nucleotide sequence ID" value="NZ_KI629782.1"/>
</dbReference>
<feature type="domain" description="CusB-like beta-barrel" evidence="6">
    <location>
        <begin position="329"/>
        <end position="401"/>
    </location>
</feature>
<evidence type="ECO:0000313" key="8">
    <source>
        <dbReference type="Proteomes" id="UP000017973"/>
    </source>
</evidence>
<keyword evidence="8" id="KW-1185">Reference proteome</keyword>
<dbReference type="InterPro" id="IPR006143">
    <property type="entry name" value="RND_pump_MFP"/>
</dbReference>
<protein>
    <submittedName>
        <fullName evidence="7">RND transporter</fullName>
    </submittedName>
</protein>
<accession>V6M9A1</accession>
<comment type="similarity">
    <text evidence="2">Belongs to the membrane fusion protein (MFP) (TC 8.A.1) family.</text>
</comment>
<evidence type="ECO:0000256" key="1">
    <source>
        <dbReference type="ARBA" id="ARBA00004196"/>
    </source>
</evidence>
<feature type="coiled-coil region" evidence="4">
    <location>
        <begin position="121"/>
        <end position="293"/>
    </location>
</feature>
<dbReference type="AlphaFoldDB" id="V6M9A1"/>
<proteinExistence type="inferred from homology"/>
<dbReference type="GO" id="GO:0030313">
    <property type="term" value="C:cell envelope"/>
    <property type="evidence" value="ECO:0007669"/>
    <property type="project" value="UniProtKB-SubCell"/>
</dbReference>